<organism evidence="1 2">
    <name type="scientific">Aspergillus wentii DTO 134E9</name>
    <dbReference type="NCBI Taxonomy" id="1073089"/>
    <lineage>
        <taxon>Eukaryota</taxon>
        <taxon>Fungi</taxon>
        <taxon>Dikarya</taxon>
        <taxon>Ascomycota</taxon>
        <taxon>Pezizomycotina</taxon>
        <taxon>Eurotiomycetes</taxon>
        <taxon>Eurotiomycetidae</taxon>
        <taxon>Eurotiales</taxon>
        <taxon>Aspergillaceae</taxon>
        <taxon>Aspergillus</taxon>
        <taxon>Aspergillus subgen. Cremei</taxon>
    </lineage>
</organism>
<evidence type="ECO:0000313" key="1">
    <source>
        <dbReference type="EMBL" id="OJJ31670.1"/>
    </source>
</evidence>
<proteinExistence type="predicted"/>
<dbReference type="EMBL" id="KV878216">
    <property type="protein sequence ID" value="OJJ31670.1"/>
    <property type="molecule type" value="Genomic_DNA"/>
</dbReference>
<keyword evidence="2" id="KW-1185">Reference proteome</keyword>
<reference evidence="2" key="1">
    <citation type="journal article" date="2017" name="Genome Biol.">
        <title>Comparative genomics reveals high biological diversity and specific adaptations in the industrially and medically important fungal genus Aspergillus.</title>
        <authorList>
            <person name="de Vries R.P."/>
            <person name="Riley R."/>
            <person name="Wiebenga A."/>
            <person name="Aguilar-Osorio G."/>
            <person name="Amillis S."/>
            <person name="Uchima C.A."/>
            <person name="Anderluh G."/>
            <person name="Asadollahi M."/>
            <person name="Askin M."/>
            <person name="Barry K."/>
            <person name="Battaglia E."/>
            <person name="Bayram O."/>
            <person name="Benocci T."/>
            <person name="Braus-Stromeyer S.A."/>
            <person name="Caldana C."/>
            <person name="Canovas D."/>
            <person name="Cerqueira G.C."/>
            <person name="Chen F."/>
            <person name="Chen W."/>
            <person name="Choi C."/>
            <person name="Clum A."/>
            <person name="Dos Santos R.A."/>
            <person name="Damasio A.R."/>
            <person name="Diallinas G."/>
            <person name="Emri T."/>
            <person name="Fekete E."/>
            <person name="Flipphi M."/>
            <person name="Freyberg S."/>
            <person name="Gallo A."/>
            <person name="Gournas C."/>
            <person name="Habgood R."/>
            <person name="Hainaut M."/>
            <person name="Harispe M.L."/>
            <person name="Henrissat B."/>
            <person name="Hilden K.S."/>
            <person name="Hope R."/>
            <person name="Hossain A."/>
            <person name="Karabika E."/>
            <person name="Karaffa L."/>
            <person name="Karanyi Z."/>
            <person name="Krasevec N."/>
            <person name="Kuo A."/>
            <person name="Kusch H."/>
            <person name="LaButti K."/>
            <person name="Lagendijk E.L."/>
            <person name="Lapidus A."/>
            <person name="Levasseur A."/>
            <person name="Lindquist E."/>
            <person name="Lipzen A."/>
            <person name="Logrieco A.F."/>
            <person name="MacCabe A."/>
            <person name="Maekelae M.R."/>
            <person name="Malavazi I."/>
            <person name="Melin P."/>
            <person name="Meyer V."/>
            <person name="Mielnichuk N."/>
            <person name="Miskei M."/>
            <person name="Molnar A.P."/>
            <person name="Mule G."/>
            <person name="Ngan C.Y."/>
            <person name="Orejas M."/>
            <person name="Orosz E."/>
            <person name="Ouedraogo J.P."/>
            <person name="Overkamp K.M."/>
            <person name="Park H.-S."/>
            <person name="Perrone G."/>
            <person name="Piumi F."/>
            <person name="Punt P.J."/>
            <person name="Ram A.F."/>
            <person name="Ramon A."/>
            <person name="Rauscher S."/>
            <person name="Record E."/>
            <person name="Riano-Pachon D.M."/>
            <person name="Robert V."/>
            <person name="Roehrig J."/>
            <person name="Ruller R."/>
            <person name="Salamov A."/>
            <person name="Salih N.S."/>
            <person name="Samson R.A."/>
            <person name="Sandor E."/>
            <person name="Sanguinetti M."/>
            <person name="Schuetze T."/>
            <person name="Sepcic K."/>
            <person name="Shelest E."/>
            <person name="Sherlock G."/>
            <person name="Sophianopoulou V."/>
            <person name="Squina F.M."/>
            <person name="Sun H."/>
            <person name="Susca A."/>
            <person name="Todd R.B."/>
            <person name="Tsang A."/>
            <person name="Unkles S.E."/>
            <person name="van de Wiele N."/>
            <person name="van Rossen-Uffink D."/>
            <person name="Oliveira J.V."/>
            <person name="Vesth T.C."/>
            <person name="Visser J."/>
            <person name="Yu J.-H."/>
            <person name="Zhou M."/>
            <person name="Andersen M.R."/>
            <person name="Archer D.B."/>
            <person name="Baker S.E."/>
            <person name="Benoit I."/>
            <person name="Brakhage A.A."/>
            <person name="Braus G.H."/>
            <person name="Fischer R."/>
            <person name="Frisvad J.C."/>
            <person name="Goldman G.H."/>
            <person name="Houbraken J."/>
            <person name="Oakley B."/>
            <person name="Pocsi I."/>
            <person name="Scazzocchio C."/>
            <person name="Seiboth B."/>
            <person name="vanKuyk P.A."/>
            <person name="Wortman J."/>
            <person name="Dyer P.S."/>
            <person name="Grigoriev I.V."/>
        </authorList>
    </citation>
    <scope>NUCLEOTIDE SEQUENCE [LARGE SCALE GENOMIC DNA]</scope>
    <source>
        <strain evidence="2">DTO 134E9</strain>
    </source>
</reference>
<dbReference type="AlphaFoldDB" id="A0A1L9R9S4"/>
<gene>
    <name evidence="1" type="ORF">ASPWEDRAFT_176731</name>
</gene>
<accession>A0A1L9R9S4</accession>
<protein>
    <submittedName>
        <fullName evidence="1">Uncharacterized protein</fullName>
    </submittedName>
</protein>
<dbReference type="GeneID" id="63747396"/>
<evidence type="ECO:0000313" key="2">
    <source>
        <dbReference type="Proteomes" id="UP000184383"/>
    </source>
</evidence>
<dbReference type="Proteomes" id="UP000184383">
    <property type="component" value="Unassembled WGS sequence"/>
</dbReference>
<dbReference type="VEuPathDB" id="FungiDB:ASPWEDRAFT_176731"/>
<dbReference type="RefSeq" id="XP_040685347.1">
    <property type="nucleotide sequence ID" value="XM_040831548.1"/>
</dbReference>
<sequence length="84" mass="9563">MDSSQAKVLWSAAVRFSLSQVGNDPAAKASLENFLDDPITQYQLNITSSKSPKRLDTVFLEYQNSEAELDRWILDRLSNNIRFP</sequence>
<name>A0A1L9R9S4_ASPWE</name>